<evidence type="ECO:0000256" key="13">
    <source>
        <dbReference type="ARBA" id="ARBA00023136"/>
    </source>
</evidence>
<keyword evidence="11 15" id="KW-1133">Transmembrane helix</keyword>
<keyword evidence="12 17" id="KW-0496">Mitochondrion</keyword>
<evidence type="ECO:0000256" key="8">
    <source>
        <dbReference type="ARBA" id="ARBA00022759"/>
    </source>
</evidence>
<evidence type="ECO:0000256" key="3">
    <source>
        <dbReference type="ARBA" id="ARBA00009332"/>
    </source>
</evidence>
<evidence type="ECO:0000256" key="4">
    <source>
        <dbReference type="ARBA" id="ARBA00010468"/>
    </source>
</evidence>
<dbReference type="AlphaFoldDB" id="G2HKD6"/>
<evidence type="ECO:0000256" key="6">
    <source>
        <dbReference type="ARBA" id="ARBA00022692"/>
    </source>
</evidence>
<dbReference type="InterPro" id="IPR023616">
    <property type="entry name" value="Cyt_c_oxase-like_su1_dom"/>
</dbReference>
<proteinExistence type="inferred from homology"/>
<dbReference type="GO" id="GO:0016787">
    <property type="term" value="F:hydrolase activity"/>
    <property type="evidence" value="ECO:0007669"/>
    <property type="project" value="UniProtKB-KW"/>
</dbReference>
<dbReference type="GO" id="GO:0016020">
    <property type="term" value="C:membrane"/>
    <property type="evidence" value="ECO:0007669"/>
    <property type="project" value="UniProtKB-SubCell"/>
</dbReference>
<evidence type="ECO:0000256" key="11">
    <source>
        <dbReference type="ARBA" id="ARBA00022989"/>
    </source>
</evidence>
<dbReference type="InterPro" id="IPR000883">
    <property type="entry name" value="Cyt_C_Oxase_1"/>
</dbReference>
<keyword evidence="13 15" id="KW-0472">Membrane</keyword>
<feature type="domain" description="Cytochrome oxidase subunit I profile" evidence="16">
    <location>
        <begin position="1"/>
        <end position="326"/>
    </location>
</feature>
<organism evidence="17">
    <name type="scientific">Saccharomyces cerevisiae (strain Kyokai no. 7 / NBRC 101557)</name>
    <name type="common">Baker's yeast</name>
    <dbReference type="NCBI Taxonomy" id="721032"/>
    <lineage>
        <taxon>Eukaryota</taxon>
        <taxon>Fungi</taxon>
        <taxon>Dikarya</taxon>
        <taxon>Ascomycota</taxon>
        <taxon>Saccharomycotina</taxon>
        <taxon>Saccharomycetes</taxon>
        <taxon>Saccharomycetales</taxon>
        <taxon>Saccharomycetaceae</taxon>
        <taxon>Saccharomyces</taxon>
    </lineage>
</organism>
<dbReference type="Gene3D" id="3.10.28.10">
    <property type="entry name" value="Homing endonucleases"/>
    <property type="match status" value="2"/>
</dbReference>
<feature type="transmembrane region" description="Helical" evidence="15">
    <location>
        <begin position="274"/>
        <end position="291"/>
    </location>
</feature>
<dbReference type="GO" id="GO:0020037">
    <property type="term" value="F:heme binding"/>
    <property type="evidence" value="ECO:0007669"/>
    <property type="project" value="InterPro"/>
</dbReference>
<accession>G2HKD6</accession>
<feature type="transmembrane region" description="Helical" evidence="15">
    <location>
        <begin position="303"/>
        <end position="324"/>
    </location>
</feature>
<dbReference type="GO" id="GO:0004519">
    <property type="term" value="F:endonuclease activity"/>
    <property type="evidence" value="ECO:0007669"/>
    <property type="project" value="UniProtKB-KW"/>
</dbReference>
<feature type="transmembrane region" description="Helical" evidence="15">
    <location>
        <begin position="14"/>
        <end position="36"/>
    </location>
</feature>
<feature type="transmembrane region" description="Helical" evidence="15">
    <location>
        <begin position="56"/>
        <end position="80"/>
    </location>
</feature>
<keyword evidence="8" id="KW-0255">Endonuclease</keyword>
<dbReference type="Pfam" id="PF03161">
    <property type="entry name" value="LAGLIDADG_2"/>
    <property type="match status" value="1"/>
</dbReference>
<keyword evidence="5" id="KW-0507">mRNA processing</keyword>
<dbReference type="PANTHER" id="PTHR10422">
    <property type="entry name" value="CYTOCHROME C OXIDASE SUBUNIT 1"/>
    <property type="match status" value="1"/>
</dbReference>
<evidence type="ECO:0000256" key="15">
    <source>
        <dbReference type="SAM" id="Phobius"/>
    </source>
</evidence>
<dbReference type="PRINTS" id="PR01165">
    <property type="entry name" value="CYCOXIDASEI"/>
</dbReference>
<dbReference type="GO" id="GO:0004129">
    <property type="term" value="F:cytochrome-c oxidase activity"/>
    <property type="evidence" value="ECO:0007669"/>
    <property type="project" value="InterPro"/>
</dbReference>
<evidence type="ECO:0000256" key="9">
    <source>
        <dbReference type="ARBA" id="ARBA00022801"/>
    </source>
</evidence>
<feature type="transmembrane region" description="Helical" evidence="15">
    <location>
        <begin position="468"/>
        <end position="486"/>
    </location>
</feature>
<evidence type="ECO:0000313" key="17">
    <source>
        <dbReference type="EMBL" id="BAK78956.1"/>
    </source>
</evidence>
<keyword evidence="10" id="KW-0404">Intron homing</keyword>
<evidence type="ECO:0000256" key="10">
    <source>
        <dbReference type="ARBA" id="ARBA00022886"/>
    </source>
</evidence>
<evidence type="ECO:0000256" key="5">
    <source>
        <dbReference type="ARBA" id="ARBA00022664"/>
    </source>
</evidence>
<keyword evidence="6 15" id="KW-0812">Transmembrane</keyword>
<dbReference type="PANTHER" id="PTHR10422:SF18">
    <property type="entry name" value="CYTOCHROME C OXIDASE SUBUNIT 1"/>
    <property type="match status" value="1"/>
</dbReference>
<dbReference type="PROSITE" id="PS50855">
    <property type="entry name" value="COX1"/>
    <property type="match status" value="1"/>
</dbReference>
<dbReference type="GO" id="GO:0006397">
    <property type="term" value="P:mRNA processing"/>
    <property type="evidence" value="ECO:0007669"/>
    <property type="project" value="UniProtKB-KW"/>
</dbReference>
<feature type="transmembrane region" description="Helical" evidence="15">
    <location>
        <begin position="244"/>
        <end position="262"/>
    </location>
</feature>
<evidence type="ECO:0000256" key="1">
    <source>
        <dbReference type="ARBA" id="ARBA00004141"/>
    </source>
</evidence>
<evidence type="ECO:0000256" key="2">
    <source>
        <dbReference type="ARBA" id="ARBA00004173"/>
    </source>
</evidence>
<comment type="subcellular location">
    <subcellularLocation>
        <location evidence="1">Membrane</location>
        <topology evidence="1">Multi-pass membrane protein</topology>
    </subcellularLocation>
    <subcellularLocation>
        <location evidence="2">Mitochondrion</location>
    </subcellularLocation>
</comment>
<dbReference type="SUPFAM" id="SSF81442">
    <property type="entry name" value="Cytochrome c oxidase subunit I-like"/>
    <property type="match status" value="1"/>
</dbReference>
<dbReference type="FunFam" id="3.10.28.10:FF:000026">
    <property type="entry name" value="Intron-encoded DNA endonuclease aI5 alpha"/>
    <property type="match status" value="1"/>
</dbReference>
<feature type="transmembrane region" description="Helical" evidence="15">
    <location>
        <begin position="101"/>
        <end position="127"/>
    </location>
</feature>
<name>G2HKD6_YEASK</name>
<dbReference type="FunFam" id="3.10.28.10:FF:000005">
    <property type="entry name" value="Pentatricopeptide repeat-containing protein At2g15820, chloroplastic"/>
    <property type="match status" value="1"/>
</dbReference>
<evidence type="ECO:0000256" key="12">
    <source>
        <dbReference type="ARBA" id="ARBA00023128"/>
    </source>
</evidence>
<sequence>MVQRWLYSTNAKDIAVLYFMLAIFSGMAGTAMSLIIRLELAAPGSQYLHGNSQLFNVLVVGHAVLMIFFLVMPALIGGFGKYLLPLMIGATDTAFPRINNIAFWVLPMGLVCLVTSTLVESGAGTGWTVYPPLSSIQAHSGPSVDLAIFALHLTSISSLLGAINFIVTTLNMRTNGMTMHKLPLFVWSIFITAFLLLLSLPVLSAGITMLLLDRNFNTSFFEVAGGGDPILYEHLFYKGYHPEVYILIIPGFGIISHVVSTYSKKPVFGEISMVYAMASIGLLGFLVWSHHMYIVGLDADTRAYFTSATMIIAIPTGIKIFSWLMNPFSKDKNKNKNKKLIRNYQKMNNNNMMKTYLNNNNMIMMNMYKGNLYDIYPRSNRNYIQPNNINKELVVYGYNLESCVGMPTYTNIVKHMVGIPNNILYIMTGILLTDGWIDYTSKKNLDKKTIMEINCRFRLKQSMIHSEYLMYVFMLLSHYCMSYPKMKIAKVKGKSYNQLEFYTRSLPCFTILRYMFYNGRVKIVPNNLYDLLNYESLAHMIMCDGSFVKGGGLYLNLQSFTTKELIFIMNILKIKFNLNCTLHKSRNKYTIYMRVESVKRLFPMIYKYILPSMRYKFDIMLWQKM</sequence>
<dbReference type="InterPro" id="IPR004860">
    <property type="entry name" value="LAGLIDADG_dom"/>
</dbReference>
<dbReference type="EMBL" id="AP012028">
    <property type="protein sequence ID" value="BAK78956.1"/>
    <property type="molecule type" value="Genomic_DNA"/>
</dbReference>
<dbReference type="SUPFAM" id="SSF55608">
    <property type="entry name" value="Homing endonucleases"/>
    <property type="match status" value="1"/>
</dbReference>
<keyword evidence="14" id="KW-0508">mRNA splicing</keyword>
<evidence type="ECO:0000259" key="16">
    <source>
        <dbReference type="PROSITE" id="PS50855"/>
    </source>
</evidence>
<comment type="similarity">
    <text evidence="4">In the N-terminal section; belongs to the heme-copper respiratory oxidase family.</text>
</comment>
<dbReference type="FunFam" id="1.20.210.10:FF:000014">
    <property type="entry name" value="Probable intron-encoded endonuclease aI4"/>
    <property type="match status" value="1"/>
</dbReference>
<keyword evidence="9" id="KW-0378">Hydrolase</keyword>
<dbReference type="GO" id="GO:0008380">
    <property type="term" value="P:RNA splicing"/>
    <property type="evidence" value="ECO:0007669"/>
    <property type="project" value="UniProtKB-KW"/>
</dbReference>
<geneLocation type="mitochondrion" evidence="17"/>
<dbReference type="GO" id="GO:0005739">
    <property type="term" value="C:mitochondrion"/>
    <property type="evidence" value="ECO:0007669"/>
    <property type="project" value="UniProtKB-SubCell"/>
</dbReference>
<dbReference type="Pfam" id="PF00115">
    <property type="entry name" value="COX1"/>
    <property type="match status" value="1"/>
</dbReference>
<keyword evidence="7" id="KW-0540">Nuclease</keyword>
<dbReference type="GO" id="GO:0015990">
    <property type="term" value="P:electron transport coupled proton transport"/>
    <property type="evidence" value="ECO:0007669"/>
    <property type="project" value="TreeGrafter"/>
</dbReference>
<comment type="similarity">
    <text evidence="3">In the C-terminal section; belongs to the LAGLIDADG endonuclease family.</text>
</comment>
<feature type="transmembrane region" description="Helical" evidence="15">
    <location>
        <begin position="184"/>
        <end position="212"/>
    </location>
</feature>
<dbReference type="InterPro" id="IPR036927">
    <property type="entry name" value="Cyt_c_oxase-like_su1_sf"/>
</dbReference>
<evidence type="ECO:0000256" key="14">
    <source>
        <dbReference type="ARBA" id="ARBA00023187"/>
    </source>
</evidence>
<dbReference type="Gene3D" id="1.20.210.10">
    <property type="entry name" value="Cytochrome c oxidase-like, subunit I domain"/>
    <property type="match status" value="1"/>
</dbReference>
<protein>
    <submittedName>
        <fullName evidence="17">K7_Ai5_alphap</fullName>
    </submittedName>
</protein>
<feature type="transmembrane region" description="Helical" evidence="15">
    <location>
        <begin position="147"/>
        <end position="172"/>
    </location>
</feature>
<gene>
    <name evidence="17" type="primary">K7_AI5_ALPHA</name>
    <name evidence="17" type="ORF">SYK7_073631</name>
</gene>
<reference evidence="17" key="1">
    <citation type="journal article" date="2011" name="DNA Res.">
        <title>Whole-genome sequencing of sake yeast Saccharomyces cerevisiae Kyokai no. 7.</title>
        <authorList>
            <person name="Akao T."/>
            <person name="Yashiro I."/>
            <person name="Hosoyama A."/>
            <person name="Kitagaki H."/>
            <person name="Horikawa H."/>
            <person name="Watanabe D."/>
            <person name="Akada R."/>
            <person name="Ando Y."/>
            <person name="Harashima S."/>
            <person name="Inoue T."/>
            <person name="Inoue Y."/>
            <person name="Kajiwara S."/>
            <person name="Kitamoto K."/>
            <person name="Kitamoto N."/>
            <person name="Kobayashi O."/>
            <person name="Kuhara S."/>
            <person name="Masubuchi T."/>
            <person name="Mizoguchi H."/>
            <person name="Nakao Y."/>
            <person name="Nakazato A."/>
            <person name="Namise M."/>
            <person name="Oba T."/>
            <person name="Ogata T."/>
            <person name="Ohta A."/>
            <person name="Sato M."/>
            <person name="Shibasaki S."/>
            <person name="Takatsume Y."/>
            <person name="Tanimoto S."/>
            <person name="Tsuboi H."/>
            <person name="Nishimura A."/>
            <person name="Yoda K."/>
            <person name="Ishikawa T."/>
            <person name="Iwashita K."/>
            <person name="Fujita N."/>
            <person name="Shimoi H."/>
        </authorList>
    </citation>
    <scope>NUCLEOTIDE SEQUENCE [LARGE SCALE GENOMIC DNA]</scope>
    <source>
        <strain evidence="17">Kyokai no. 7</strain>
        <strain>Kyokai no. 7 / NBRC 101557</strain>
    </source>
</reference>
<evidence type="ECO:0000256" key="7">
    <source>
        <dbReference type="ARBA" id="ARBA00022722"/>
    </source>
</evidence>
<dbReference type="GO" id="GO:0006123">
    <property type="term" value="P:mitochondrial electron transport, cytochrome c to oxygen"/>
    <property type="evidence" value="ECO:0007669"/>
    <property type="project" value="TreeGrafter"/>
</dbReference>
<dbReference type="GO" id="GO:0006314">
    <property type="term" value="P:intron homing"/>
    <property type="evidence" value="ECO:0007669"/>
    <property type="project" value="UniProtKB-KW"/>
</dbReference>
<dbReference type="InterPro" id="IPR027434">
    <property type="entry name" value="Homing_endonucl"/>
</dbReference>